<dbReference type="OrthoDB" id="9775594at2"/>
<proteinExistence type="predicted"/>
<evidence type="ECO:0000259" key="2">
    <source>
        <dbReference type="PROSITE" id="PS50983"/>
    </source>
</evidence>
<organism evidence="3 4">
    <name type="scientific">Ignatzschineria ureiclastica</name>
    <dbReference type="NCBI Taxonomy" id="472582"/>
    <lineage>
        <taxon>Bacteria</taxon>
        <taxon>Pseudomonadati</taxon>
        <taxon>Pseudomonadota</taxon>
        <taxon>Gammaproteobacteria</taxon>
        <taxon>Cardiobacteriales</taxon>
        <taxon>Ignatzschineriaceae</taxon>
        <taxon>Ignatzschineria</taxon>
    </lineage>
</organism>
<feature type="domain" description="Fe/B12 periplasmic-binding" evidence="2">
    <location>
        <begin position="47"/>
        <end position="313"/>
    </location>
</feature>
<dbReference type="Pfam" id="PF01497">
    <property type="entry name" value="Peripla_BP_2"/>
    <property type="match status" value="1"/>
</dbReference>
<dbReference type="EMBL" id="QEWQ01000004">
    <property type="protein sequence ID" value="PWD80953.1"/>
    <property type="molecule type" value="Genomic_DNA"/>
</dbReference>
<dbReference type="PROSITE" id="PS51318">
    <property type="entry name" value="TAT"/>
    <property type="match status" value="1"/>
</dbReference>
<dbReference type="GO" id="GO:0071281">
    <property type="term" value="P:cellular response to iron ion"/>
    <property type="evidence" value="ECO:0007669"/>
    <property type="project" value="TreeGrafter"/>
</dbReference>
<sequence length="348" mass="38721">MLNRRHFLKTALASSLLLQFPALVFAKEQSFLMEAFGDLPKPQTIERILSAGPVADILLLSLTPNKLIGLASLNLSSKQKHFLPERIQNLPSTGRLAGRGSTAPLEKIMASKPDLIVDIGTVSPSYIGVAERVHQQTQIPYLLANGQFSDTAEQLRTLGRVLGVEAHGALLADYAEGVLQQTHNIVSKSNQGEIKVYSARGADGLETGLKGSIHTEVIEWIGATNVAEVAGEKMMTRVSLEQLMLWQPDVILIMDANFYQTIQTNPIWQRLKAVKEKRYYWVPNLPFGWLDMPPGMNRLLGASWLASLLVPERYSLEMAKKAIIEYFALFYQYYLSEDELKKITAGPQ</sequence>
<evidence type="ECO:0000313" key="4">
    <source>
        <dbReference type="Proteomes" id="UP000245020"/>
    </source>
</evidence>
<evidence type="ECO:0000256" key="1">
    <source>
        <dbReference type="SAM" id="SignalP"/>
    </source>
</evidence>
<feature type="chain" id="PRO_5015595232" description="Fe/B12 periplasmic-binding domain-containing protein" evidence="1">
    <location>
        <begin position="27"/>
        <end position="348"/>
    </location>
</feature>
<dbReference type="InterPro" id="IPR050902">
    <property type="entry name" value="ABC_Transporter_SBP"/>
</dbReference>
<dbReference type="Proteomes" id="UP000245020">
    <property type="component" value="Unassembled WGS sequence"/>
</dbReference>
<comment type="caution">
    <text evidence="3">The sequence shown here is derived from an EMBL/GenBank/DDBJ whole genome shotgun (WGS) entry which is preliminary data.</text>
</comment>
<dbReference type="Gene3D" id="3.40.50.1980">
    <property type="entry name" value="Nitrogenase molybdenum iron protein domain"/>
    <property type="match status" value="2"/>
</dbReference>
<accession>A0A2U2AE64</accession>
<dbReference type="PANTHER" id="PTHR30535">
    <property type="entry name" value="VITAMIN B12-BINDING PROTEIN"/>
    <property type="match status" value="1"/>
</dbReference>
<dbReference type="RefSeq" id="WP_109189603.1">
    <property type="nucleotide sequence ID" value="NZ_BMYA01000002.1"/>
</dbReference>
<feature type="signal peptide" evidence="1">
    <location>
        <begin position="1"/>
        <end position="26"/>
    </location>
</feature>
<gene>
    <name evidence="3" type="ORF">DC083_07580</name>
</gene>
<dbReference type="InterPro" id="IPR006311">
    <property type="entry name" value="TAT_signal"/>
</dbReference>
<keyword evidence="1" id="KW-0732">Signal</keyword>
<dbReference type="InterPro" id="IPR002491">
    <property type="entry name" value="ABC_transptr_periplasmic_BD"/>
</dbReference>
<dbReference type="SUPFAM" id="SSF53807">
    <property type="entry name" value="Helical backbone' metal receptor"/>
    <property type="match status" value="1"/>
</dbReference>
<name>A0A2U2AE64_9GAMM</name>
<dbReference type="CDD" id="cd01147">
    <property type="entry name" value="HemV-2"/>
    <property type="match status" value="1"/>
</dbReference>
<dbReference type="PROSITE" id="PS50983">
    <property type="entry name" value="FE_B12_PBP"/>
    <property type="match status" value="1"/>
</dbReference>
<keyword evidence="4" id="KW-1185">Reference proteome</keyword>
<evidence type="ECO:0000313" key="3">
    <source>
        <dbReference type="EMBL" id="PWD80953.1"/>
    </source>
</evidence>
<dbReference type="AlphaFoldDB" id="A0A2U2AE64"/>
<dbReference type="PANTHER" id="PTHR30535:SF34">
    <property type="entry name" value="MOLYBDATE-BINDING PROTEIN MOLA"/>
    <property type="match status" value="1"/>
</dbReference>
<reference evidence="4" key="1">
    <citation type="submission" date="2018-05" db="EMBL/GenBank/DDBJ databases">
        <title>Ignatzschineria dubaiensis sp. nov., isolated from necrotic foot tissues of dromedaries (Camelus dromedarius) and associated maggots in Dubai, United Arab Emirates.</title>
        <authorList>
            <person name="Tsang C.C."/>
            <person name="Tang J.Y.M."/>
            <person name="Fong J.Y.H."/>
            <person name="Kinne J."/>
            <person name="Lee H.H."/>
            <person name="Joseph M."/>
            <person name="Jose S."/>
            <person name="Schuster R.K."/>
            <person name="Tang Y."/>
            <person name="Sivakumar S."/>
            <person name="Chen J.H.K."/>
            <person name="Teng J.L.L."/>
            <person name="Lau S.K.P."/>
            <person name="Wernery U."/>
            <person name="Woo P.C.Y."/>
        </authorList>
    </citation>
    <scope>NUCLEOTIDE SEQUENCE [LARGE SCALE GENOMIC DNA]</scope>
    <source>
        <strain evidence="4">KCTC 22644</strain>
    </source>
</reference>
<protein>
    <recommendedName>
        <fullName evidence="2">Fe/B12 periplasmic-binding domain-containing protein</fullName>
    </recommendedName>
</protein>
<dbReference type="Gene3D" id="1.20.58.2180">
    <property type="match status" value="1"/>
</dbReference>